<proteinExistence type="predicted"/>
<gene>
    <name evidence="2" type="ORF">pJE1_236</name>
</gene>
<dbReference type="EMBL" id="KM017071">
    <property type="protein sequence ID" value="AJW29658.1"/>
    <property type="molecule type" value="Genomic_DNA"/>
</dbReference>
<keyword evidence="2" id="KW-0614">Plasmid</keyword>
<accession>A0A0D5A0F2</accession>
<protein>
    <submittedName>
        <fullName evidence="2">Uncharacterized protein</fullName>
    </submittedName>
</protein>
<name>A0A0D5A0F2_9SPHN</name>
<organism evidence="2">
    <name type="scientific">Sphingomonas sp. JE1</name>
    <dbReference type="NCBI Taxonomy" id="1628059"/>
    <lineage>
        <taxon>Bacteria</taxon>
        <taxon>Pseudomonadati</taxon>
        <taxon>Pseudomonadota</taxon>
        <taxon>Alphaproteobacteria</taxon>
        <taxon>Sphingomonadales</taxon>
        <taxon>Sphingomonadaceae</taxon>
        <taxon>Sphingomonas</taxon>
    </lineage>
</organism>
<keyword evidence="1" id="KW-0812">Transmembrane</keyword>
<geneLocation type="plasmid" evidence="2">
    <name>pJE1</name>
</geneLocation>
<keyword evidence="1" id="KW-1133">Transmembrane helix</keyword>
<reference evidence="2" key="1">
    <citation type="submission" date="2014-06" db="EMBL/GenBank/DDBJ databases">
        <title>Molecular and ecological studies on carbamate pesticide degrading bacteria isolated from agricultural soils.</title>
        <authorList>
            <person name="Kim D.-U."/>
            <person name="Ka J.-O."/>
        </authorList>
    </citation>
    <scope>NUCLEOTIDE SEQUENCE</scope>
    <source>
        <strain evidence="2">JE1</strain>
        <plasmid evidence="2">pJE1</plasmid>
    </source>
</reference>
<feature type="transmembrane region" description="Helical" evidence="1">
    <location>
        <begin position="20"/>
        <end position="38"/>
    </location>
</feature>
<keyword evidence="1" id="KW-0472">Membrane</keyword>
<evidence type="ECO:0000313" key="2">
    <source>
        <dbReference type="EMBL" id="AJW29658.1"/>
    </source>
</evidence>
<evidence type="ECO:0000256" key="1">
    <source>
        <dbReference type="SAM" id="Phobius"/>
    </source>
</evidence>
<sequence length="39" mass="4359">MDRHLGARKSGDELGQLHGMPALILHLLATLVIIPQWWA</sequence>
<dbReference type="AlphaFoldDB" id="A0A0D5A0F2"/>